<keyword evidence="5" id="KW-1185">Reference proteome</keyword>
<sequence>MTKVYMQDLATHLSDEFRLDFKDADQFVRHARDFFVQSIKANQRIEMRRFGVIKYTTLKAGTSRNPATGQSVEVGERIKPLFAPSSRTTEQL</sequence>
<dbReference type="InterPro" id="IPR010992">
    <property type="entry name" value="IHF-like_DNA-bd_dom_sf"/>
</dbReference>
<dbReference type="PANTHER" id="PTHR33175">
    <property type="entry name" value="DNA-BINDING PROTEIN HU"/>
    <property type="match status" value="1"/>
</dbReference>
<protein>
    <recommendedName>
        <fullName evidence="6">Integration host factor subunit beta</fullName>
    </recommendedName>
</protein>
<reference evidence="4" key="1">
    <citation type="submission" date="2021-05" db="EMBL/GenBank/DDBJ databases">
        <title>Molecular characterization for Shewanella algae harboring chromosomal blaOXA-55-like strains isolated from clinical and environment sample.</title>
        <authorList>
            <person name="Ohama Y."/>
            <person name="Aoki K."/>
            <person name="Harada S."/>
            <person name="Moriya K."/>
            <person name="Ishii Y."/>
            <person name="Tateda K."/>
        </authorList>
    </citation>
    <scope>NUCLEOTIDE SEQUENCE</scope>
    <source>
        <strain evidence="4">JCM 11563</strain>
    </source>
</reference>
<evidence type="ECO:0008006" key="6">
    <source>
        <dbReference type="Google" id="ProtNLM"/>
    </source>
</evidence>
<comment type="similarity">
    <text evidence="1">Belongs to the bacterial histone-like protein family.</text>
</comment>
<evidence type="ECO:0000256" key="2">
    <source>
        <dbReference type="ARBA" id="ARBA00023125"/>
    </source>
</evidence>
<evidence type="ECO:0000313" key="5">
    <source>
        <dbReference type="Proteomes" id="UP000887104"/>
    </source>
</evidence>
<accession>A0ABQ4PQD0</accession>
<dbReference type="EMBL" id="BPEY01000111">
    <property type="protein sequence ID" value="GIU51302.1"/>
    <property type="molecule type" value="Genomic_DNA"/>
</dbReference>
<organism evidence="4 5">
    <name type="scientific">Shewanella sairae</name>
    <dbReference type="NCBI Taxonomy" id="190310"/>
    <lineage>
        <taxon>Bacteria</taxon>
        <taxon>Pseudomonadati</taxon>
        <taxon>Pseudomonadota</taxon>
        <taxon>Gammaproteobacteria</taxon>
        <taxon>Alteromonadales</taxon>
        <taxon>Shewanellaceae</taxon>
        <taxon>Shewanella</taxon>
    </lineage>
</organism>
<evidence type="ECO:0000256" key="1">
    <source>
        <dbReference type="ARBA" id="ARBA00010529"/>
    </source>
</evidence>
<dbReference type="PANTHER" id="PTHR33175:SF2">
    <property type="entry name" value="INTEGRATION HOST FACTOR SUBUNIT ALPHA"/>
    <property type="match status" value="1"/>
</dbReference>
<dbReference type="SUPFAM" id="SSF47729">
    <property type="entry name" value="IHF-like DNA-binding proteins"/>
    <property type="match status" value="1"/>
</dbReference>
<dbReference type="RefSeq" id="WP_220783010.1">
    <property type="nucleotide sequence ID" value="NZ_BPEY01000111.1"/>
</dbReference>
<evidence type="ECO:0000313" key="4">
    <source>
        <dbReference type="EMBL" id="GIU51302.1"/>
    </source>
</evidence>
<dbReference type="Gene3D" id="4.10.520.10">
    <property type="entry name" value="IHF-like DNA-binding proteins"/>
    <property type="match status" value="1"/>
</dbReference>
<proteinExistence type="inferred from homology"/>
<gene>
    <name evidence="4" type="ORF">TUM4438_40450</name>
</gene>
<dbReference type="Proteomes" id="UP000887104">
    <property type="component" value="Unassembled WGS sequence"/>
</dbReference>
<evidence type="ECO:0000256" key="3">
    <source>
        <dbReference type="SAM" id="MobiDB-lite"/>
    </source>
</evidence>
<comment type="caution">
    <text evidence="4">The sequence shown here is derived from an EMBL/GenBank/DDBJ whole genome shotgun (WGS) entry which is preliminary data.</text>
</comment>
<dbReference type="Pfam" id="PF00216">
    <property type="entry name" value="Bac_DNA_binding"/>
    <property type="match status" value="1"/>
</dbReference>
<feature type="region of interest" description="Disordered" evidence="3">
    <location>
        <begin position="63"/>
        <end position="92"/>
    </location>
</feature>
<name>A0ABQ4PQD0_9GAMM</name>
<keyword evidence="2" id="KW-0238">DNA-binding</keyword>
<dbReference type="InterPro" id="IPR000119">
    <property type="entry name" value="Hist_DNA-bd"/>
</dbReference>